<accession>A0ABW2USR4</accession>
<dbReference type="InterPro" id="IPR026369">
    <property type="entry name" value="CxxC_20_CxxC"/>
</dbReference>
<protein>
    <submittedName>
        <fullName evidence="2">TIGR04104 family putative zinc finger protein</fullName>
    </submittedName>
</protein>
<evidence type="ECO:0000256" key="1">
    <source>
        <dbReference type="SAM" id="Phobius"/>
    </source>
</evidence>
<sequence length="101" mass="11547">MPTCANCHHRWSWGQTIKKTNAIDPAMTCPYCGEKQYETQKSRKKNSVLNLVILLPLLIQAFFDIPAVVLIAFIIIIFVAVILLHPLWMEISSREEPPLDL</sequence>
<keyword evidence="3" id="KW-1185">Reference proteome</keyword>
<proteinExistence type="predicted"/>
<name>A0ABW2USR4_9BACI</name>
<dbReference type="Proteomes" id="UP001596620">
    <property type="component" value="Unassembled WGS sequence"/>
</dbReference>
<keyword evidence="1" id="KW-0812">Transmembrane</keyword>
<keyword evidence="1" id="KW-1133">Transmembrane helix</keyword>
<gene>
    <name evidence="2" type="ORF">ACFQU8_06840</name>
</gene>
<evidence type="ECO:0000313" key="2">
    <source>
        <dbReference type="EMBL" id="MFC7746952.1"/>
    </source>
</evidence>
<dbReference type="EMBL" id="JBHTGR010000011">
    <property type="protein sequence ID" value="MFC7746952.1"/>
    <property type="molecule type" value="Genomic_DNA"/>
</dbReference>
<dbReference type="NCBIfam" id="TIGR04104">
    <property type="entry name" value="cxxc_20_cxxc"/>
    <property type="match status" value="1"/>
</dbReference>
<comment type="caution">
    <text evidence="2">The sequence shown here is derived from an EMBL/GenBank/DDBJ whole genome shotgun (WGS) entry which is preliminary data.</text>
</comment>
<evidence type="ECO:0000313" key="3">
    <source>
        <dbReference type="Proteomes" id="UP001596620"/>
    </source>
</evidence>
<keyword evidence="1" id="KW-0472">Membrane</keyword>
<feature type="transmembrane region" description="Helical" evidence="1">
    <location>
        <begin position="47"/>
        <end position="63"/>
    </location>
</feature>
<organism evidence="2 3">
    <name type="scientific">Lentibacillus kimchii</name>
    <dbReference type="NCBI Taxonomy" id="1542911"/>
    <lineage>
        <taxon>Bacteria</taxon>
        <taxon>Bacillati</taxon>
        <taxon>Bacillota</taxon>
        <taxon>Bacilli</taxon>
        <taxon>Bacillales</taxon>
        <taxon>Bacillaceae</taxon>
        <taxon>Lentibacillus</taxon>
    </lineage>
</organism>
<reference evidence="3" key="1">
    <citation type="journal article" date="2019" name="Int. J. Syst. Evol. Microbiol.">
        <title>The Global Catalogue of Microorganisms (GCM) 10K type strain sequencing project: providing services to taxonomists for standard genome sequencing and annotation.</title>
        <authorList>
            <consortium name="The Broad Institute Genomics Platform"/>
            <consortium name="The Broad Institute Genome Sequencing Center for Infectious Disease"/>
            <person name="Wu L."/>
            <person name="Ma J."/>
        </authorList>
    </citation>
    <scope>NUCLEOTIDE SEQUENCE [LARGE SCALE GENOMIC DNA]</scope>
    <source>
        <strain evidence="3">JCM 30234</strain>
    </source>
</reference>
<feature type="transmembrane region" description="Helical" evidence="1">
    <location>
        <begin position="69"/>
        <end position="88"/>
    </location>
</feature>